<feature type="domain" description="SET" evidence="1">
    <location>
        <begin position="16"/>
        <end position="156"/>
    </location>
</feature>
<dbReference type="Gene3D" id="2.170.270.10">
    <property type="entry name" value="SET domain"/>
    <property type="match status" value="1"/>
</dbReference>
<proteinExistence type="predicted"/>
<sequence length="327" mass="37156">MSQPHPYRSLEVPSEAPFALGPSQGKGWGAFATRRIERGALILREKPLFVIRKPHEEITEQDIWTAFEQLLPGEKEQFLYLRDNDSRPFVRITDAFAENSFSTSAHPPMRGMFLLQSRFDHSCVPNSKIPETGGEPIARFATRTIEAGEEITFCYATAFMCKTRNERLEELRFVCHCKACLPGTPFQQLSDLRRNLIRGLQYLTLGHDFNGVIQTSASPIIFDSRLKQAAESFSIPISSRLIYNLLFMVLMEDEGLLDDFIIKRTAPSVVMTTTKFQTESNVKIARLAMAQDTWLGKFCVAFRLHGRRDVADDAIAEQLRMLHGFSV</sequence>
<organism evidence="2 3">
    <name type="scientific">Lophium mytilinum</name>
    <dbReference type="NCBI Taxonomy" id="390894"/>
    <lineage>
        <taxon>Eukaryota</taxon>
        <taxon>Fungi</taxon>
        <taxon>Dikarya</taxon>
        <taxon>Ascomycota</taxon>
        <taxon>Pezizomycotina</taxon>
        <taxon>Dothideomycetes</taxon>
        <taxon>Pleosporomycetidae</taxon>
        <taxon>Mytilinidiales</taxon>
        <taxon>Mytilinidiaceae</taxon>
        <taxon>Lophium</taxon>
    </lineage>
</organism>
<dbReference type="EMBL" id="MU004183">
    <property type="protein sequence ID" value="KAF2500678.1"/>
    <property type="molecule type" value="Genomic_DNA"/>
</dbReference>
<dbReference type="InterPro" id="IPR053185">
    <property type="entry name" value="SET_domain_protein"/>
</dbReference>
<dbReference type="SUPFAM" id="SSF82199">
    <property type="entry name" value="SET domain"/>
    <property type="match status" value="1"/>
</dbReference>
<evidence type="ECO:0000313" key="3">
    <source>
        <dbReference type="Proteomes" id="UP000799750"/>
    </source>
</evidence>
<dbReference type="PANTHER" id="PTHR47332:SF4">
    <property type="entry name" value="SET DOMAIN-CONTAINING PROTEIN 5"/>
    <property type="match status" value="1"/>
</dbReference>
<reference evidence="2" key="1">
    <citation type="journal article" date="2020" name="Stud. Mycol.">
        <title>101 Dothideomycetes genomes: a test case for predicting lifestyles and emergence of pathogens.</title>
        <authorList>
            <person name="Haridas S."/>
            <person name="Albert R."/>
            <person name="Binder M."/>
            <person name="Bloem J."/>
            <person name="Labutti K."/>
            <person name="Salamov A."/>
            <person name="Andreopoulos B."/>
            <person name="Baker S."/>
            <person name="Barry K."/>
            <person name="Bills G."/>
            <person name="Bluhm B."/>
            <person name="Cannon C."/>
            <person name="Castanera R."/>
            <person name="Culley D."/>
            <person name="Daum C."/>
            <person name="Ezra D."/>
            <person name="Gonzalez J."/>
            <person name="Henrissat B."/>
            <person name="Kuo A."/>
            <person name="Liang C."/>
            <person name="Lipzen A."/>
            <person name="Lutzoni F."/>
            <person name="Magnuson J."/>
            <person name="Mondo S."/>
            <person name="Nolan M."/>
            <person name="Ohm R."/>
            <person name="Pangilinan J."/>
            <person name="Park H.-J."/>
            <person name="Ramirez L."/>
            <person name="Alfaro M."/>
            <person name="Sun H."/>
            <person name="Tritt A."/>
            <person name="Yoshinaga Y."/>
            <person name="Zwiers L.-H."/>
            <person name="Turgeon B."/>
            <person name="Goodwin S."/>
            <person name="Spatafora J."/>
            <person name="Crous P."/>
            <person name="Grigoriev I."/>
        </authorList>
    </citation>
    <scope>NUCLEOTIDE SEQUENCE</scope>
    <source>
        <strain evidence="2">CBS 269.34</strain>
    </source>
</reference>
<dbReference type="PANTHER" id="PTHR47332">
    <property type="entry name" value="SET DOMAIN-CONTAINING PROTEIN 5"/>
    <property type="match status" value="1"/>
</dbReference>
<accession>A0A6A6R7D9</accession>
<dbReference type="Proteomes" id="UP000799750">
    <property type="component" value="Unassembled WGS sequence"/>
</dbReference>
<evidence type="ECO:0000259" key="1">
    <source>
        <dbReference type="PROSITE" id="PS50280"/>
    </source>
</evidence>
<gene>
    <name evidence="2" type="ORF">BU16DRAFT_255150</name>
</gene>
<name>A0A6A6R7D9_9PEZI</name>
<evidence type="ECO:0000313" key="2">
    <source>
        <dbReference type="EMBL" id="KAF2500678.1"/>
    </source>
</evidence>
<dbReference type="InterPro" id="IPR001214">
    <property type="entry name" value="SET_dom"/>
</dbReference>
<dbReference type="CDD" id="cd20071">
    <property type="entry name" value="SET_SMYD"/>
    <property type="match status" value="1"/>
</dbReference>
<dbReference type="PROSITE" id="PS50280">
    <property type="entry name" value="SET"/>
    <property type="match status" value="1"/>
</dbReference>
<dbReference type="Pfam" id="PF00856">
    <property type="entry name" value="SET"/>
    <property type="match status" value="1"/>
</dbReference>
<protein>
    <submittedName>
        <fullName evidence="2">SET domain-containing protein</fullName>
    </submittedName>
</protein>
<dbReference type="AlphaFoldDB" id="A0A6A6R7D9"/>
<dbReference type="SMART" id="SM00317">
    <property type="entry name" value="SET"/>
    <property type="match status" value="1"/>
</dbReference>
<dbReference type="OrthoDB" id="265717at2759"/>
<dbReference type="InterPro" id="IPR046341">
    <property type="entry name" value="SET_dom_sf"/>
</dbReference>
<keyword evidence="3" id="KW-1185">Reference proteome</keyword>